<feature type="region of interest" description="Disordered" evidence="1">
    <location>
        <begin position="1"/>
        <end position="26"/>
    </location>
</feature>
<dbReference type="AlphaFoldDB" id="A0ABD1FQZ7"/>
<evidence type="ECO:0000313" key="3">
    <source>
        <dbReference type="Proteomes" id="UP001567538"/>
    </source>
</evidence>
<gene>
    <name evidence="2" type="ORF">AAHA92_33739</name>
</gene>
<evidence type="ECO:0000313" key="2">
    <source>
        <dbReference type="EMBL" id="KAL1533930.1"/>
    </source>
</evidence>
<keyword evidence="3" id="KW-1185">Reference proteome</keyword>
<reference evidence="2 3" key="1">
    <citation type="submission" date="2024-06" db="EMBL/GenBank/DDBJ databases">
        <title>A chromosome level genome sequence of Diviner's sage (Salvia divinorum).</title>
        <authorList>
            <person name="Ford S.A."/>
            <person name="Ro D.-K."/>
            <person name="Ness R.W."/>
            <person name="Phillips M.A."/>
        </authorList>
    </citation>
    <scope>NUCLEOTIDE SEQUENCE [LARGE SCALE GENOMIC DNA]</scope>
    <source>
        <strain evidence="2">SAF-2024a</strain>
        <tissue evidence="2">Leaf</tissue>
    </source>
</reference>
<proteinExistence type="predicted"/>
<sequence length="405" mass="45133">MSPVKRKSNKPRGDSSIGKKRKTSNVEMRLTTTAVHVMDTTDDKRLKVKRTPRNFTVDRPQVISFQRANCIPRAFYADRVIHGQREGRQCYPLIKGWNEVILKQRQDAELKDGAYGLGYPRPQYGGRIIKDIDDIAHVINRVAGMAAGENDLIDGEVERSSTVEEKYMHDLMEASKSMSDSIKKLMSILKNTPREVRKLDCFKVTCDTLRKTIGHAETTSDPELDPIASMTQSMSTEAYRDEEWIEAIDSLVKAAEEMEILDNKDDFPSFSLGFEFTQDLHKGTISVGKMVNAVSGDDGVLPKEHGGPAEVVPEECGVDQMVSDSEYNIEEPVILVTSLQDDQEHIDSMVCSAMEAIMEIGVEAFCSTTSEKGMNGVVEKAKLTHDTAIEEKCDEDCQAIGHTST</sequence>
<name>A0ABD1FQZ7_SALDI</name>
<dbReference type="EMBL" id="JBEAFC010000014">
    <property type="protein sequence ID" value="KAL1533930.1"/>
    <property type="molecule type" value="Genomic_DNA"/>
</dbReference>
<evidence type="ECO:0000256" key="1">
    <source>
        <dbReference type="SAM" id="MobiDB-lite"/>
    </source>
</evidence>
<organism evidence="2 3">
    <name type="scientific">Salvia divinorum</name>
    <name type="common">Maria pastora</name>
    <name type="synonym">Diviner's sage</name>
    <dbReference type="NCBI Taxonomy" id="28513"/>
    <lineage>
        <taxon>Eukaryota</taxon>
        <taxon>Viridiplantae</taxon>
        <taxon>Streptophyta</taxon>
        <taxon>Embryophyta</taxon>
        <taxon>Tracheophyta</taxon>
        <taxon>Spermatophyta</taxon>
        <taxon>Magnoliopsida</taxon>
        <taxon>eudicotyledons</taxon>
        <taxon>Gunneridae</taxon>
        <taxon>Pentapetalae</taxon>
        <taxon>asterids</taxon>
        <taxon>lamiids</taxon>
        <taxon>Lamiales</taxon>
        <taxon>Lamiaceae</taxon>
        <taxon>Nepetoideae</taxon>
        <taxon>Mentheae</taxon>
        <taxon>Salviinae</taxon>
        <taxon>Salvia</taxon>
        <taxon>Salvia subgen. Calosphace</taxon>
    </lineage>
</organism>
<protein>
    <submittedName>
        <fullName evidence="2">Uncharacterized protein</fullName>
    </submittedName>
</protein>
<accession>A0ABD1FQZ7</accession>
<comment type="caution">
    <text evidence="2">The sequence shown here is derived from an EMBL/GenBank/DDBJ whole genome shotgun (WGS) entry which is preliminary data.</text>
</comment>
<dbReference type="Proteomes" id="UP001567538">
    <property type="component" value="Unassembled WGS sequence"/>
</dbReference>
<feature type="compositionally biased region" description="Basic residues" evidence="1">
    <location>
        <begin position="1"/>
        <end position="10"/>
    </location>
</feature>